<evidence type="ECO:0000259" key="2">
    <source>
        <dbReference type="PROSITE" id="PS51782"/>
    </source>
</evidence>
<organism evidence="3 4">
    <name type="scientific">Litorivicinus lipolyticus</name>
    <dbReference type="NCBI Taxonomy" id="418701"/>
    <lineage>
        <taxon>Bacteria</taxon>
        <taxon>Pseudomonadati</taxon>
        <taxon>Pseudomonadota</taxon>
        <taxon>Gammaproteobacteria</taxon>
        <taxon>Oceanospirillales</taxon>
        <taxon>Litorivicinaceae</taxon>
        <taxon>Litorivicinus</taxon>
    </lineage>
</organism>
<dbReference type="InterPro" id="IPR036779">
    <property type="entry name" value="LysM_dom_sf"/>
</dbReference>
<dbReference type="CDD" id="cd00118">
    <property type="entry name" value="LysM"/>
    <property type="match status" value="1"/>
</dbReference>
<dbReference type="SMART" id="SM00257">
    <property type="entry name" value="LysM"/>
    <property type="match status" value="1"/>
</dbReference>
<dbReference type="PANTHER" id="PTHR21666:SF263">
    <property type="entry name" value="MUREIN HYDROLASE ACTIVATOR NLPD"/>
    <property type="match status" value="1"/>
</dbReference>
<dbReference type="GO" id="GO:0004222">
    <property type="term" value="F:metalloendopeptidase activity"/>
    <property type="evidence" value="ECO:0007669"/>
    <property type="project" value="TreeGrafter"/>
</dbReference>
<keyword evidence="4" id="KW-1185">Reference proteome</keyword>
<accession>A0A5Q2QG57</accession>
<protein>
    <submittedName>
        <fullName evidence="3">Peptidoglycan DD-metalloendopeptidase family protein</fullName>
    </submittedName>
</protein>
<dbReference type="PANTHER" id="PTHR21666">
    <property type="entry name" value="PEPTIDASE-RELATED"/>
    <property type="match status" value="1"/>
</dbReference>
<evidence type="ECO:0000313" key="3">
    <source>
        <dbReference type="EMBL" id="QGG79985.1"/>
    </source>
</evidence>
<dbReference type="Gene3D" id="3.10.350.10">
    <property type="entry name" value="LysM domain"/>
    <property type="match status" value="1"/>
</dbReference>
<dbReference type="OrthoDB" id="9795421at2"/>
<dbReference type="PROSITE" id="PS51782">
    <property type="entry name" value="LYSM"/>
    <property type="match status" value="1"/>
</dbReference>
<gene>
    <name evidence="3" type="ORF">GH975_05085</name>
</gene>
<dbReference type="EMBL" id="CP045871">
    <property type="protein sequence ID" value="QGG79985.1"/>
    <property type="molecule type" value="Genomic_DNA"/>
</dbReference>
<dbReference type="Proteomes" id="UP000388235">
    <property type="component" value="Chromosome"/>
</dbReference>
<evidence type="ECO:0000256" key="1">
    <source>
        <dbReference type="ARBA" id="ARBA00038420"/>
    </source>
</evidence>
<dbReference type="AlphaFoldDB" id="A0A5Q2QG57"/>
<dbReference type="Pfam" id="PF01476">
    <property type="entry name" value="LysM"/>
    <property type="match status" value="1"/>
</dbReference>
<dbReference type="Gene3D" id="2.70.70.10">
    <property type="entry name" value="Glucose Permease (Domain IIA)"/>
    <property type="match status" value="1"/>
</dbReference>
<dbReference type="SUPFAM" id="SSF51261">
    <property type="entry name" value="Duplicated hybrid motif"/>
    <property type="match status" value="1"/>
</dbReference>
<reference evidence="3 4" key="1">
    <citation type="submission" date="2019-11" db="EMBL/GenBank/DDBJ databases">
        <authorList>
            <person name="Khan S.A."/>
            <person name="Jeon C.O."/>
            <person name="Chun B.H."/>
        </authorList>
    </citation>
    <scope>NUCLEOTIDE SEQUENCE [LARGE SCALE GENOMIC DNA]</scope>
    <source>
        <strain evidence="3 4">IMCC 1097</strain>
    </source>
</reference>
<dbReference type="InterPro" id="IPR018392">
    <property type="entry name" value="LysM"/>
</dbReference>
<dbReference type="InterPro" id="IPR016047">
    <property type="entry name" value="M23ase_b-sheet_dom"/>
</dbReference>
<dbReference type="InterPro" id="IPR050570">
    <property type="entry name" value="Cell_wall_metabolism_enzyme"/>
</dbReference>
<sequence>MGVGSLVKNLIVVSLLAGCSSYQAPLSDRSAQSERVEVTTRRTPGSVEGGIPLGTRYTVQPGDTLYGVAFRFELDPERFAAANRIAPFSGLTAGRSVVLAEATPPPSPVSSSVAVTAPKTSVQAKPVTVAKARSAAAVNAGPLAWQWPVPGSVLERFSTKQRFSRSLRIAGNRGEPVKAAAAGRVVYAGDGLVGLGNLVLIRHDETWLSAYGHNDRLDVQVNQNVSAGDVIARLGSTGTDQPKLHFELRRNGEPVDPSKVLPVR</sequence>
<dbReference type="InterPro" id="IPR011055">
    <property type="entry name" value="Dup_hybrid_motif"/>
</dbReference>
<evidence type="ECO:0000313" key="4">
    <source>
        <dbReference type="Proteomes" id="UP000388235"/>
    </source>
</evidence>
<dbReference type="Pfam" id="PF01551">
    <property type="entry name" value="Peptidase_M23"/>
    <property type="match status" value="1"/>
</dbReference>
<dbReference type="CDD" id="cd12797">
    <property type="entry name" value="M23_peptidase"/>
    <property type="match status" value="1"/>
</dbReference>
<proteinExistence type="inferred from homology"/>
<dbReference type="SUPFAM" id="SSF54106">
    <property type="entry name" value="LysM domain"/>
    <property type="match status" value="1"/>
</dbReference>
<dbReference type="KEGG" id="llp:GH975_05085"/>
<name>A0A5Q2QG57_9GAMM</name>
<comment type="similarity">
    <text evidence="1">Belongs to the E.coli NlpD/Haemophilus LppB family.</text>
</comment>
<feature type="domain" description="LysM" evidence="2">
    <location>
        <begin position="55"/>
        <end position="99"/>
    </location>
</feature>